<comment type="caution">
    <text evidence="2">The sequence shown here is derived from an EMBL/GenBank/DDBJ whole genome shotgun (WGS) entry which is preliminary data.</text>
</comment>
<organism evidence="2 3">
    <name type="scientific">Deinococcus roseus</name>
    <dbReference type="NCBI Taxonomy" id="392414"/>
    <lineage>
        <taxon>Bacteria</taxon>
        <taxon>Thermotogati</taxon>
        <taxon>Deinococcota</taxon>
        <taxon>Deinococci</taxon>
        <taxon>Deinococcales</taxon>
        <taxon>Deinococcaceae</taxon>
        <taxon>Deinococcus</taxon>
    </lineage>
</organism>
<evidence type="ECO:0000313" key="2">
    <source>
        <dbReference type="EMBL" id="GGJ27482.1"/>
    </source>
</evidence>
<evidence type="ECO:0000313" key="3">
    <source>
        <dbReference type="Proteomes" id="UP000632222"/>
    </source>
</evidence>
<dbReference type="Gene3D" id="2.60.260.20">
    <property type="entry name" value="Urease metallochaperone UreE, N-terminal domain"/>
    <property type="match status" value="1"/>
</dbReference>
<keyword evidence="3" id="KW-1185">Reference proteome</keyword>
<dbReference type="EMBL" id="BMOD01000003">
    <property type="protein sequence ID" value="GGJ27482.1"/>
    <property type="molecule type" value="Genomic_DNA"/>
</dbReference>
<gene>
    <name evidence="2" type="primary">ureE</name>
    <name evidence="2" type="ORF">GCM10008938_12010</name>
</gene>
<proteinExistence type="predicted"/>
<feature type="domain" description="UreE urease accessory N-terminal" evidence="1">
    <location>
        <begin position="34"/>
        <end position="97"/>
    </location>
</feature>
<evidence type="ECO:0000259" key="1">
    <source>
        <dbReference type="SMART" id="SM00988"/>
    </source>
</evidence>
<sequence>MSTRLSGLKRSLLPQSAAEPVQTGPAAGLIRIDRLPEQTLQTLQTLQVVSLPMTCLDRHRVRRRLHTPDGLELGLALPTGTVLHPGMLLHLTPEKAYPIEAAPEEVLCIFPSSMEEALKVAHAIGNLHRDVQINGMQLCILHEPTMELALNRLGVHFERSTRAFLGKPAWEH</sequence>
<dbReference type="Proteomes" id="UP000632222">
    <property type="component" value="Unassembled WGS sequence"/>
</dbReference>
<dbReference type="Pfam" id="PF02814">
    <property type="entry name" value="UreE_N"/>
    <property type="match status" value="1"/>
</dbReference>
<dbReference type="InterPro" id="IPR004029">
    <property type="entry name" value="UreE_N"/>
</dbReference>
<accession>A0ABQ2CYQ3</accession>
<dbReference type="SUPFAM" id="SSF69737">
    <property type="entry name" value="Urease metallochaperone UreE, C-terminal domain"/>
    <property type="match status" value="1"/>
</dbReference>
<dbReference type="Gene3D" id="3.30.70.790">
    <property type="entry name" value="UreE, C-terminal domain"/>
    <property type="match status" value="1"/>
</dbReference>
<dbReference type="InterPro" id="IPR036118">
    <property type="entry name" value="UreE_N_sf"/>
</dbReference>
<dbReference type="InterPro" id="IPR007864">
    <property type="entry name" value="UreE_C_dom"/>
</dbReference>
<dbReference type="RefSeq" id="WP_189001375.1">
    <property type="nucleotide sequence ID" value="NZ_BMOD01000003.1"/>
</dbReference>
<reference evidence="3" key="1">
    <citation type="journal article" date="2019" name="Int. J. Syst. Evol. Microbiol.">
        <title>The Global Catalogue of Microorganisms (GCM) 10K type strain sequencing project: providing services to taxonomists for standard genome sequencing and annotation.</title>
        <authorList>
            <consortium name="The Broad Institute Genomics Platform"/>
            <consortium name="The Broad Institute Genome Sequencing Center for Infectious Disease"/>
            <person name="Wu L."/>
            <person name="Ma J."/>
        </authorList>
    </citation>
    <scope>NUCLEOTIDE SEQUENCE [LARGE SCALE GENOMIC DNA]</scope>
    <source>
        <strain evidence="3">JCM 14370</strain>
    </source>
</reference>
<dbReference type="SUPFAM" id="SSF69287">
    <property type="entry name" value="Urease metallochaperone UreE, N-terminal domain"/>
    <property type="match status" value="1"/>
</dbReference>
<name>A0ABQ2CYQ3_9DEIO</name>
<dbReference type="Pfam" id="PF05194">
    <property type="entry name" value="UreE_C"/>
    <property type="match status" value="1"/>
</dbReference>
<dbReference type="SMART" id="SM00988">
    <property type="entry name" value="UreE_N"/>
    <property type="match status" value="1"/>
</dbReference>
<protein>
    <submittedName>
        <fullName evidence="2">Urease accessory protein UreE</fullName>
    </submittedName>
</protein>